<gene>
    <name evidence="1" type="ORF">SAMN05192575_101964</name>
</gene>
<organism evidence="1 2">
    <name type="scientific">Nocardioides alpinus</name>
    <dbReference type="NCBI Taxonomy" id="748909"/>
    <lineage>
        <taxon>Bacteria</taxon>
        <taxon>Bacillati</taxon>
        <taxon>Actinomycetota</taxon>
        <taxon>Actinomycetes</taxon>
        <taxon>Propionibacteriales</taxon>
        <taxon>Nocardioidaceae</taxon>
        <taxon>Nocardioides</taxon>
    </lineage>
</organism>
<proteinExistence type="predicted"/>
<dbReference type="EMBL" id="FOKC01000001">
    <property type="protein sequence ID" value="SFA87376.1"/>
    <property type="molecule type" value="Genomic_DNA"/>
</dbReference>
<dbReference type="AlphaFoldDB" id="A0A1I0WHG1"/>
<sequence>MIRIGSVEEVPYDVRDESSALWVPRPRASVESGSAAHPPAA</sequence>
<dbReference type="STRING" id="748909.SAMN05192575_101964"/>
<protein>
    <submittedName>
        <fullName evidence="1">Uncharacterized protein</fullName>
    </submittedName>
</protein>
<name>A0A1I0WHG1_9ACTN</name>
<reference evidence="2" key="1">
    <citation type="submission" date="2016-10" db="EMBL/GenBank/DDBJ databases">
        <authorList>
            <person name="Varghese N."/>
            <person name="Submissions S."/>
        </authorList>
    </citation>
    <scope>NUCLEOTIDE SEQUENCE [LARGE SCALE GENOMIC DNA]</scope>
    <source>
        <strain evidence="2">CGMCC 1.10697</strain>
    </source>
</reference>
<evidence type="ECO:0000313" key="2">
    <source>
        <dbReference type="Proteomes" id="UP000199113"/>
    </source>
</evidence>
<accession>A0A1I0WHG1</accession>
<dbReference type="Proteomes" id="UP000199113">
    <property type="component" value="Unassembled WGS sequence"/>
</dbReference>
<evidence type="ECO:0000313" key="1">
    <source>
        <dbReference type="EMBL" id="SFA87376.1"/>
    </source>
</evidence>